<sequence length="30" mass="3100">MEREVIEGLKIALLATGFTALAVTVLAVGL</sequence>
<keyword evidence="1" id="KW-0472">Membrane</keyword>
<dbReference type="AlphaFoldDB" id="A0A2S6G4T7"/>
<evidence type="ECO:0000313" key="5">
    <source>
        <dbReference type="Proteomes" id="UP000239648"/>
    </source>
</evidence>
<dbReference type="EMBL" id="PTIT01000018">
    <property type="protein sequence ID" value="PPK50910.1"/>
    <property type="molecule type" value="Genomic_DNA"/>
</dbReference>
<reference evidence="2 5" key="1">
    <citation type="submission" date="2018-02" db="EMBL/GenBank/DDBJ databases">
        <title>Deep subsurface shale carbon reservoir microbial communities from Ohio and West Virginia, USA.</title>
        <authorList>
            <person name="Wrighton K."/>
        </authorList>
    </citation>
    <scope>NUCLEOTIDE SEQUENCE [LARGE SCALE GENOMIC DNA]</scope>
    <source>
        <strain evidence="2 5">UTICA-S1B6</strain>
    </source>
</reference>
<keyword evidence="5" id="KW-1185">Reference proteome</keyword>
<accession>A0A2S6G4T7</accession>
<name>A0A2S6G4T7_9GAMM</name>
<comment type="caution">
    <text evidence="3">The sequence shown here is derived from an EMBL/GenBank/DDBJ whole genome shotgun (WGS) entry which is preliminary data.</text>
</comment>
<keyword evidence="1" id="KW-1133">Transmembrane helix</keyword>
<proteinExistence type="predicted"/>
<feature type="transmembrane region" description="Helical" evidence="1">
    <location>
        <begin position="12"/>
        <end position="29"/>
    </location>
</feature>
<evidence type="ECO:0000256" key="1">
    <source>
        <dbReference type="SAM" id="Phobius"/>
    </source>
</evidence>
<evidence type="ECO:0000313" key="2">
    <source>
        <dbReference type="EMBL" id="PPK50910.1"/>
    </source>
</evidence>
<dbReference type="Proteomes" id="UP000239446">
    <property type="component" value="Unassembled WGS sequence"/>
</dbReference>
<organism evidence="3 4">
    <name type="scientific">Marinobacter persicus</name>
    <dbReference type="NCBI Taxonomy" id="930118"/>
    <lineage>
        <taxon>Bacteria</taxon>
        <taxon>Pseudomonadati</taxon>
        <taxon>Pseudomonadota</taxon>
        <taxon>Gammaproteobacteria</taxon>
        <taxon>Pseudomonadales</taxon>
        <taxon>Marinobacteraceae</taxon>
        <taxon>Marinobacter</taxon>
    </lineage>
</organism>
<gene>
    <name evidence="3" type="ORF">B0H24_102012</name>
    <name evidence="2" type="ORF">BY455_11812</name>
</gene>
<evidence type="ECO:0000313" key="4">
    <source>
        <dbReference type="Proteomes" id="UP000239446"/>
    </source>
</evidence>
<protein>
    <submittedName>
        <fullName evidence="3">Uncharacterized protein</fullName>
    </submittedName>
</protein>
<evidence type="ECO:0000313" key="3">
    <source>
        <dbReference type="EMBL" id="PPK54024.1"/>
    </source>
</evidence>
<dbReference type="EMBL" id="PTIU01000020">
    <property type="protein sequence ID" value="PPK54024.1"/>
    <property type="molecule type" value="Genomic_DNA"/>
</dbReference>
<keyword evidence="1" id="KW-0812">Transmembrane</keyword>
<dbReference type="Proteomes" id="UP000239648">
    <property type="component" value="Unassembled WGS sequence"/>
</dbReference>
<reference evidence="3 4" key="2">
    <citation type="submission" date="2018-02" db="EMBL/GenBank/DDBJ databases">
        <title>Subsurface microbial communities from deep shales in Ohio and West Virginia, USA.</title>
        <authorList>
            <person name="Wrighton K."/>
        </authorList>
    </citation>
    <scope>NUCLEOTIDE SEQUENCE [LARGE SCALE GENOMIC DNA]</scope>
    <source>
        <strain evidence="3 4">UTICA-S1B9</strain>
    </source>
</reference>